<dbReference type="InterPro" id="IPR003593">
    <property type="entry name" value="AAA+_ATPase"/>
</dbReference>
<dbReference type="Proteomes" id="UP000240317">
    <property type="component" value="Unassembled WGS sequence"/>
</dbReference>
<evidence type="ECO:0000256" key="3">
    <source>
        <dbReference type="ARBA" id="ARBA00022741"/>
    </source>
</evidence>
<reference evidence="6 7" key="1">
    <citation type="submission" date="2018-03" db="EMBL/GenBank/DDBJ databases">
        <title>Draft genome of Deinococcus sp. OD32.</title>
        <authorList>
            <person name="Wang X.-P."/>
            <person name="Du Z.-J."/>
        </authorList>
    </citation>
    <scope>NUCLEOTIDE SEQUENCE [LARGE SCALE GENOMIC DNA]</scope>
    <source>
        <strain evidence="6 7">OD32</strain>
    </source>
</reference>
<dbReference type="OrthoDB" id="9806726at2"/>
<dbReference type="InterPro" id="IPR027417">
    <property type="entry name" value="P-loop_NTPase"/>
</dbReference>
<comment type="caution">
    <text evidence="6">The sequence shown here is derived from an EMBL/GenBank/DDBJ whole genome shotgun (WGS) entry which is preliminary data.</text>
</comment>
<evidence type="ECO:0000256" key="4">
    <source>
        <dbReference type="ARBA" id="ARBA00022840"/>
    </source>
</evidence>
<dbReference type="PROSITE" id="PS50893">
    <property type="entry name" value="ABC_TRANSPORTER_2"/>
    <property type="match status" value="1"/>
</dbReference>
<dbReference type="InterPro" id="IPR050153">
    <property type="entry name" value="Metal_Ion_Import_ABC"/>
</dbReference>
<evidence type="ECO:0000256" key="2">
    <source>
        <dbReference type="ARBA" id="ARBA00022448"/>
    </source>
</evidence>
<sequence length="255" mass="27347">MNPHALDIQDLSVAYGGGRLALRHATLTVQEGSICGLIGMNGTGKSTLFKSAMGFLPPITGQIRVFGQPMRAAQRQGLIAYVPQSEDVDWDFPVSVGDVVMMGRQGRMGFLRRPGVRDREMVHDALARVGMETFAGRQIGELSGGQKKRAFLARALAQEARLLLLDEPFGGVDVGTGEAIIALLRNLRDQGCSVLVSTHDLDTLQEFCDHVAFVGERTVLVSGPTATTLTAENMARAFGGRQHVVPPPARVEVGA</sequence>
<dbReference type="CDD" id="cd03235">
    <property type="entry name" value="ABC_Metallic_Cations"/>
    <property type="match status" value="1"/>
</dbReference>
<organism evidence="6 7">
    <name type="scientific">Deinococcus arcticus</name>
    <dbReference type="NCBI Taxonomy" id="2136176"/>
    <lineage>
        <taxon>Bacteria</taxon>
        <taxon>Thermotogati</taxon>
        <taxon>Deinococcota</taxon>
        <taxon>Deinococci</taxon>
        <taxon>Deinococcales</taxon>
        <taxon>Deinococcaceae</taxon>
        <taxon>Deinococcus</taxon>
    </lineage>
</organism>
<evidence type="ECO:0000313" key="7">
    <source>
        <dbReference type="Proteomes" id="UP000240317"/>
    </source>
</evidence>
<dbReference type="InterPro" id="IPR003439">
    <property type="entry name" value="ABC_transporter-like_ATP-bd"/>
</dbReference>
<gene>
    <name evidence="6" type="ORF">C8263_02220</name>
</gene>
<protein>
    <submittedName>
        <fullName evidence="6">Manganese/iron ABC transporter ATP-binding protein</fullName>
    </submittedName>
</protein>
<dbReference type="AlphaFoldDB" id="A0A2T3WDC4"/>
<dbReference type="RefSeq" id="WP_107136435.1">
    <property type="nucleotide sequence ID" value="NZ_PYSV01000001.1"/>
</dbReference>
<dbReference type="PANTHER" id="PTHR42734:SF5">
    <property type="entry name" value="IRON TRANSPORT SYSTEM ATP-BINDING PROTEIN HI_0361-RELATED"/>
    <property type="match status" value="1"/>
</dbReference>
<dbReference type="FunFam" id="3.40.50.300:FF:000134">
    <property type="entry name" value="Iron-enterobactin ABC transporter ATP-binding protein"/>
    <property type="match status" value="1"/>
</dbReference>
<dbReference type="GO" id="GO:0005524">
    <property type="term" value="F:ATP binding"/>
    <property type="evidence" value="ECO:0007669"/>
    <property type="project" value="UniProtKB-KW"/>
</dbReference>
<dbReference type="PROSITE" id="PS00211">
    <property type="entry name" value="ABC_TRANSPORTER_1"/>
    <property type="match status" value="1"/>
</dbReference>
<evidence type="ECO:0000313" key="6">
    <source>
        <dbReference type="EMBL" id="PTA69842.1"/>
    </source>
</evidence>
<comment type="similarity">
    <text evidence="1">Belongs to the ABC transporter superfamily.</text>
</comment>
<evidence type="ECO:0000256" key="1">
    <source>
        <dbReference type="ARBA" id="ARBA00005417"/>
    </source>
</evidence>
<keyword evidence="2" id="KW-0813">Transport</keyword>
<dbReference type="Pfam" id="PF00005">
    <property type="entry name" value="ABC_tran"/>
    <property type="match status" value="1"/>
</dbReference>
<feature type="domain" description="ABC transporter" evidence="5">
    <location>
        <begin position="6"/>
        <end position="241"/>
    </location>
</feature>
<keyword evidence="7" id="KW-1185">Reference proteome</keyword>
<dbReference type="SUPFAM" id="SSF52540">
    <property type="entry name" value="P-loop containing nucleoside triphosphate hydrolases"/>
    <property type="match status" value="1"/>
</dbReference>
<dbReference type="InterPro" id="IPR017871">
    <property type="entry name" value="ABC_transporter-like_CS"/>
</dbReference>
<dbReference type="Gene3D" id="3.40.50.300">
    <property type="entry name" value="P-loop containing nucleotide triphosphate hydrolases"/>
    <property type="match status" value="1"/>
</dbReference>
<dbReference type="EMBL" id="PYSV01000001">
    <property type="protein sequence ID" value="PTA69842.1"/>
    <property type="molecule type" value="Genomic_DNA"/>
</dbReference>
<dbReference type="PANTHER" id="PTHR42734">
    <property type="entry name" value="METAL TRANSPORT SYSTEM ATP-BINDING PROTEIN TM_0124-RELATED"/>
    <property type="match status" value="1"/>
</dbReference>
<evidence type="ECO:0000259" key="5">
    <source>
        <dbReference type="PROSITE" id="PS50893"/>
    </source>
</evidence>
<name>A0A2T3WDC4_9DEIO</name>
<keyword evidence="4 6" id="KW-0067">ATP-binding</keyword>
<proteinExistence type="inferred from homology"/>
<accession>A0A2T3WDC4</accession>
<dbReference type="GO" id="GO:0016887">
    <property type="term" value="F:ATP hydrolysis activity"/>
    <property type="evidence" value="ECO:0007669"/>
    <property type="project" value="InterPro"/>
</dbReference>
<dbReference type="SMART" id="SM00382">
    <property type="entry name" value="AAA"/>
    <property type="match status" value="1"/>
</dbReference>
<keyword evidence="3" id="KW-0547">Nucleotide-binding</keyword>